<evidence type="ECO:0000313" key="4">
    <source>
        <dbReference type="Proteomes" id="UP000683360"/>
    </source>
</evidence>
<gene>
    <name evidence="3" type="ORF">MEDL_27318</name>
</gene>
<evidence type="ECO:0000256" key="1">
    <source>
        <dbReference type="SAM" id="MobiDB-lite"/>
    </source>
</evidence>
<feature type="signal peptide" evidence="2">
    <location>
        <begin position="1"/>
        <end position="23"/>
    </location>
</feature>
<accession>A0A8S3S4V8</accession>
<organism evidence="3 4">
    <name type="scientific">Mytilus edulis</name>
    <name type="common">Blue mussel</name>
    <dbReference type="NCBI Taxonomy" id="6550"/>
    <lineage>
        <taxon>Eukaryota</taxon>
        <taxon>Metazoa</taxon>
        <taxon>Spiralia</taxon>
        <taxon>Lophotrochozoa</taxon>
        <taxon>Mollusca</taxon>
        <taxon>Bivalvia</taxon>
        <taxon>Autobranchia</taxon>
        <taxon>Pteriomorphia</taxon>
        <taxon>Mytilida</taxon>
        <taxon>Mytiloidea</taxon>
        <taxon>Mytilidae</taxon>
        <taxon>Mytilinae</taxon>
        <taxon>Mytilus</taxon>
    </lineage>
</organism>
<name>A0A8S3S4V8_MYTED</name>
<keyword evidence="2" id="KW-0732">Signal</keyword>
<evidence type="ECO:0000256" key="2">
    <source>
        <dbReference type="SAM" id="SignalP"/>
    </source>
</evidence>
<feature type="compositionally biased region" description="Basic and acidic residues" evidence="1">
    <location>
        <begin position="161"/>
        <end position="171"/>
    </location>
</feature>
<dbReference type="OrthoDB" id="6434689at2759"/>
<feature type="chain" id="PRO_5035883822" description="C2H2-type domain-containing protein" evidence="2">
    <location>
        <begin position="24"/>
        <end position="736"/>
    </location>
</feature>
<evidence type="ECO:0008006" key="5">
    <source>
        <dbReference type="Google" id="ProtNLM"/>
    </source>
</evidence>
<sequence>MAGRHVILSLGLLMYINATFVSSKEEKCVRGFRVCNRVSETMLRCGRGVRCITVHHPTTIVICQSPSTVVRVGSGAGISINGCKVEVLGKKTGEERTEEILMKKNTEESTEPEEEAQEEATFAFRWSVATPPPCEEKETILCSGWNYTHCDNHSGDQSGQEEAKGGQEKGLTENTPQTHHEEMNDCPVLEDIINCFTSIDQLLTFAHAYGMNDDPYVISRLNHLRRQANPSHFQCSICDEVSSTQVKYELHALEHDIITEFNMGLFDYPHSSSNHMDTNSGNSFTRKTIKRSRNEKNTDCSYSTTRNTDTDVPMYKKSRVSSQNQAISTHQFGAGIESEPAYTFSQIKERTYAKTGAIDKTFQAKFTSQLHDKKLSDITEDLHGLFDDILDTVRQDSDANSLARVIIEHNGLTDPIVVSLRELNKMDSSIVMDEISKVLQSNEELPVDDSCTITVGRIDIPSGGGRLRITKLTGENNSLMRKRSIVNIPSTTMCMPMAIVVCFLKTCRLVSPVEWRLLTEGDSSSMPDKVLKHKCHPHWYYKHVVEKGRKECTLFSRRLCELVGVSTEKPCNINEIELFERLLNIQILVISAKLGNKFIRVGENDSLRKKVFLYLVEQDDFQHFTAIVSLTGFFSCNYFCSTCLKPYNNRDQHSCETTCTVCCSSDCINTSSIMSCRTCNRICRSLECFRKHVEKKQTRKGGLLHSECDKRYQCKICKKILVWDDRSPAIHQCGET</sequence>
<proteinExistence type="predicted"/>
<reference evidence="3" key="1">
    <citation type="submission" date="2021-03" db="EMBL/GenBank/DDBJ databases">
        <authorList>
            <person name="Bekaert M."/>
        </authorList>
    </citation>
    <scope>NUCLEOTIDE SEQUENCE</scope>
</reference>
<dbReference type="Proteomes" id="UP000683360">
    <property type="component" value="Unassembled WGS sequence"/>
</dbReference>
<protein>
    <recommendedName>
        <fullName evidence="5">C2H2-type domain-containing protein</fullName>
    </recommendedName>
</protein>
<dbReference type="AlphaFoldDB" id="A0A8S3S4V8"/>
<evidence type="ECO:0000313" key="3">
    <source>
        <dbReference type="EMBL" id="CAG2213393.1"/>
    </source>
</evidence>
<keyword evidence="4" id="KW-1185">Reference proteome</keyword>
<dbReference type="EMBL" id="CAJPWZ010001350">
    <property type="protein sequence ID" value="CAG2213393.1"/>
    <property type="molecule type" value="Genomic_DNA"/>
</dbReference>
<comment type="caution">
    <text evidence="3">The sequence shown here is derived from an EMBL/GenBank/DDBJ whole genome shotgun (WGS) entry which is preliminary data.</text>
</comment>
<feature type="region of interest" description="Disordered" evidence="1">
    <location>
        <begin position="153"/>
        <end position="181"/>
    </location>
</feature>